<dbReference type="GO" id="GO:0000272">
    <property type="term" value="P:polysaccharide catabolic process"/>
    <property type="evidence" value="ECO:0007669"/>
    <property type="project" value="InterPro"/>
</dbReference>
<proteinExistence type="inferred from homology"/>
<dbReference type="Pfam" id="PF00963">
    <property type="entry name" value="Cohesin"/>
    <property type="match status" value="2"/>
</dbReference>
<dbReference type="GO" id="GO:0020037">
    <property type="term" value="F:heme binding"/>
    <property type="evidence" value="ECO:0007669"/>
    <property type="project" value="InterPro"/>
</dbReference>
<dbReference type="InterPro" id="IPR032675">
    <property type="entry name" value="LRR_dom_sf"/>
</dbReference>
<dbReference type="SMART" id="SM00369">
    <property type="entry name" value="LRR_TYP"/>
    <property type="match status" value="5"/>
</dbReference>
<sequence>MGETPKQKHLLLQEGEEKRMKNFIKISLLLTFILGYHSAEAQQNLAQEAYLIFQQNCFDCHGPAGVSREALIIEHTALIDTGAVVPGKPIESKLYRRLFEEDDAKRMPLGQPRLSGAAIQTIGDWIQAGAPSWEVEHDVNFITIDAMLTSIQRHVKSLDPFDRHTARYFTMTHLYNAGDSPETLNTYRMALSKLVNSLSWSFDITKPMPIDAAETIFYVDLRDYEWDQIDAWTQIEEIYPYLIEFDAEPQAGLREKLTNLRDEMNCEVPFVPVDWFLAKASLPPLYHDILDLPETDRELERELGIDVERNILLSPGRSVWRAGFNNSGPSQNNRVVERHAFRQGAYWKSYDFAGSAGVKNVFTHPTSFKHDGGEIIFNLPNGLQAYYISDKLGNRINAAPLTIVSQPSGDKIVRNGLSCIGCHTEGMKTFTDVVRAVILRTRNPSYNKDHALRLYVEQEVMDEKVREDTRRYKAALEKTDNVFGGIIEPVSYSYESFQAPLDAAHAATSVGLETEAFLDEIRKKSSLQNLGLTGLLSESNVKRDVWETNFADVVSALNSPDDIGPRPVVPVDDLRPSDLVPIPDVNLRAAVESALGKPAGALITAADMARLTRLEADEAGIRNLTGLEAATRLERIEFRHNAISDLSPLAGLTQLNNIKLRGNRITDVSPLAGLINVDWLGLEENQITDLSPLKSLTKLNGIGISGNPVSNVLPLASLTSLEGIAAGNTPISDFSSLAKLPRLRWIEFGGDRSISKIPSLKGLKTLRRLDISHCNIKDLSALAELTQLQELTFVNNSISDVSPLRNLKNLEHLNLDANVISDVSPLAGLTRLKVLYLENNVISDVSPLAGLKNLERLDLRNNAISDFSPLDGLPEETIIRMEGNSGSFVRGARKIVGPWLWMIAPTGGRSGAEAVNSRIDFLSQTSGGAVTESKIATQGATAGNPVGNRVWTVGTLSPEGGDNINDMANATGLGSGDVNHHVAYGSVSLNSPREQKTKMLVGSDDAVKVWLNGNLVHNNPVDRGANDFQDQFSVTLKKGTNILLIAVYEALGGWSGFFGFETGTEYTVLSPSERFSLSIGTTQIAVGDTFTLRLSTENSSDLAGWQADIIFDPNVLKANSVSEGTFLKQKGGRTHFGKGTINNQKGKIAGISSARISQGGVDGEGTLLSVTFTAKVTGETRVALRQFHAGSSAGKTIPSRSPDTIITVGTPSVSDVSGDMFSLSTDASPIGSGGVFTLRFSAEKVADLAGWQTDITFDPAVLEAVEVNEGDFLKAQGEGTFFLRGTIDNTAGKITQISSARLSGGVSGTGTLLSVTFTAKTVGETRLVFSNFQAGNRKSEIIASNTPQITITIEDGAFPAWDVNQDGQVSILDLIQVAQHLGSTVSANHEADVNGDGTVSILDLIAVAQHLGESNASAAPSGVNIDSLELDPTTIQAWIAQAQIEDDGSIAFRQGIINLEQLLALFIPEEAALLHNYPNPFNPETWIPYQLAEPADVTIHIYAASGVLVRTVARLGHQAAGSISVRVRAACGTVNEVASRSQWHLFYNIPLATSRLPVKCS</sequence>
<dbReference type="InterPro" id="IPR050836">
    <property type="entry name" value="SDS22/Internalin_LRR"/>
</dbReference>
<dbReference type="GO" id="GO:0004553">
    <property type="term" value="F:hydrolase activity, hydrolyzing O-glycosyl compounds"/>
    <property type="evidence" value="ECO:0007669"/>
    <property type="project" value="InterPro"/>
</dbReference>
<dbReference type="SMART" id="SM00365">
    <property type="entry name" value="LRR_SD22"/>
    <property type="match status" value="7"/>
</dbReference>
<evidence type="ECO:0000313" key="7">
    <source>
        <dbReference type="Proteomes" id="UP001174909"/>
    </source>
</evidence>
<dbReference type="EMBL" id="CASHTH010003442">
    <property type="protein sequence ID" value="CAI8045055.1"/>
    <property type="molecule type" value="Genomic_DNA"/>
</dbReference>
<evidence type="ECO:0000259" key="4">
    <source>
        <dbReference type="PROSITE" id="PS50222"/>
    </source>
</evidence>
<dbReference type="Pfam" id="PF00404">
    <property type="entry name" value="Dockerin_1"/>
    <property type="match status" value="1"/>
</dbReference>
<dbReference type="PROSITE" id="PS51766">
    <property type="entry name" value="DOCKERIN"/>
    <property type="match status" value="1"/>
</dbReference>
<dbReference type="InterPro" id="IPR003591">
    <property type="entry name" value="Leu-rich_rpt_typical-subtyp"/>
</dbReference>
<dbReference type="Gene3D" id="3.80.10.10">
    <property type="entry name" value="Ribonuclease Inhibitor"/>
    <property type="match status" value="1"/>
</dbReference>
<dbReference type="InterPro" id="IPR008965">
    <property type="entry name" value="CBM2/CBM3_carb-bd_dom_sf"/>
</dbReference>
<dbReference type="SUPFAM" id="SSF63446">
    <property type="entry name" value="Type I dockerin domain"/>
    <property type="match status" value="1"/>
</dbReference>
<dbReference type="InterPro" id="IPR002048">
    <property type="entry name" value="EF_hand_dom"/>
</dbReference>
<dbReference type="PROSITE" id="PS51450">
    <property type="entry name" value="LRR"/>
    <property type="match status" value="8"/>
</dbReference>
<dbReference type="Proteomes" id="UP001174909">
    <property type="component" value="Unassembled WGS sequence"/>
</dbReference>
<dbReference type="InterPro" id="IPR036439">
    <property type="entry name" value="Dockerin_dom_sf"/>
</dbReference>
<dbReference type="InterPro" id="IPR018247">
    <property type="entry name" value="EF_Hand_1_Ca_BS"/>
</dbReference>
<dbReference type="InterPro" id="IPR002102">
    <property type="entry name" value="Cohesin_dom"/>
</dbReference>
<dbReference type="GO" id="GO:0005509">
    <property type="term" value="F:calcium ion binding"/>
    <property type="evidence" value="ECO:0007669"/>
    <property type="project" value="InterPro"/>
</dbReference>
<evidence type="ECO:0000256" key="1">
    <source>
        <dbReference type="ARBA" id="ARBA00006488"/>
    </source>
</evidence>
<feature type="domain" description="Dockerin" evidence="5">
    <location>
        <begin position="1356"/>
        <end position="1421"/>
    </location>
</feature>
<name>A0AA35XB80_GEOBA</name>
<keyword evidence="2" id="KW-0433">Leucine-rich repeat</keyword>
<dbReference type="InterPro" id="IPR002105">
    <property type="entry name" value="Dockerin_1_rpt"/>
</dbReference>
<accession>A0AA35XB80</accession>
<dbReference type="InterPro" id="IPR025875">
    <property type="entry name" value="Leu-rich_rpt_4"/>
</dbReference>
<reference evidence="6" key="1">
    <citation type="submission" date="2023-03" db="EMBL/GenBank/DDBJ databases">
        <authorList>
            <person name="Steffen K."/>
            <person name="Cardenas P."/>
        </authorList>
    </citation>
    <scope>NUCLEOTIDE SEQUENCE</scope>
</reference>
<dbReference type="PROSITE" id="PS00018">
    <property type="entry name" value="EF_HAND_1"/>
    <property type="match status" value="2"/>
</dbReference>
<dbReference type="SUPFAM" id="SSF49384">
    <property type="entry name" value="Carbohydrate-binding domain"/>
    <property type="match status" value="2"/>
</dbReference>
<dbReference type="CDD" id="cd08547">
    <property type="entry name" value="Type_II_cohesin"/>
    <property type="match status" value="2"/>
</dbReference>
<comment type="caution">
    <text evidence="6">The sequence shown here is derived from an EMBL/GenBank/DDBJ whole genome shotgun (WGS) entry which is preliminary data.</text>
</comment>
<gene>
    <name evidence="6" type="ORF">GBAR_LOCUS24939</name>
</gene>
<feature type="domain" description="EF-hand" evidence="4">
    <location>
        <begin position="1389"/>
        <end position="1414"/>
    </location>
</feature>
<keyword evidence="3" id="KW-0677">Repeat</keyword>
<evidence type="ECO:0000313" key="6">
    <source>
        <dbReference type="EMBL" id="CAI8045055.1"/>
    </source>
</evidence>
<dbReference type="GO" id="GO:0009055">
    <property type="term" value="F:electron transfer activity"/>
    <property type="evidence" value="ECO:0007669"/>
    <property type="project" value="InterPro"/>
</dbReference>
<dbReference type="Gene3D" id="1.10.1330.10">
    <property type="entry name" value="Dockerin domain"/>
    <property type="match status" value="1"/>
</dbReference>
<evidence type="ECO:0000256" key="3">
    <source>
        <dbReference type="ARBA" id="ARBA00022737"/>
    </source>
</evidence>
<protein>
    <submittedName>
        <fullName evidence="6">Internalin A</fullName>
    </submittedName>
</protein>
<dbReference type="CDD" id="cd14254">
    <property type="entry name" value="Dockerin_II"/>
    <property type="match status" value="1"/>
</dbReference>
<dbReference type="SUPFAM" id="SSF46626">
    <property type="entry name" value="Cytochrome c"/>
    <property type="match status" value="1"/>
</dbReference>
<dbReference type="Pfam" id="PF12799">
    <property type="entry name" value="LRR_4"/>
    <property type="match status" value="3"/>
</dbReference>
<keyword evidence="7" id="KW-1185">Reference proteome</keyword>
<comment type="similarity">
    <text evidence="1">Belongs to the cytochrome c family.</text>
</comment>
<dbReference type="PANTHER" id="PTHR46652">
    <property type="entry name" value="LEUCINE-RICH REPEAT AND IQ DOMAIN-CONTAINING PROTEIN 1-RELATED"/>
    <property type="match status" value="1"/>
</dbReference>
<dbReference type="Gene3D" id="2.60.40.680">
    <property type="match status" value="2"/>
</dbReference>
<organism evidence="6 7">
    <name type="scientific">Geodia barretti</name>
    <name type="common">Barrett's horny sponge</name>
    <dbReference type="NCBI Taxonomy" id="519541"/>
    <lineage>
        <taxon>Eukaryota</taxon>
        <taxon>Metazoa</taxon>
        <taxon>Porifera</taxon>
        <taxon>Demospongiae</taxon>
        <taxon>Heteroscleromorpha</taxon>
        <taxon>Tetractinellida</taxon>
        <taxon>Astrophorina</taxon>
        <taxon>Geodiidae</taxon>
        <taxon>Geodia</taxon>
    </lineage>
</organism>
<dbReference type="InterPro" id="IPR001611">
    <property type="entry name" value="Leu-rich_rpt"/>
</dbReference>
<evidence type="ECO:0000259" key="5">
    <source>
        <dbReference type="PROSITE" id="PS51766"/>
    </source>
</evidence>
<evidence type="ECO:0000256" key="2">
    <source>
        <dbReference type="ARBA" id="ARBA00022614"/>
    </source>
</evidence>
<dbReference type="SUPFAM" id="SSF52058">
    <property type="entry name" value="L domain-like"/>
    <property type="match status" value="1"/>
</dbReference>
<dbReference type="PANTHER" id="PTHR46652:SF3">
    <property type="entry name" value="LEUCINE-RICH REPEAT-CONTAINING PROTEIN 9"/>
    <property type="match status" value="1"/>
</dbReference>
<dbReference type="PROSITE" id="PS50222">
    <property type="entry name" value="EF_HAND_2"/>
    <property type="match status" value="1"/>
</dbReference>
<dbReference type="InterPro" id="IPR036909">
    <property type="entry name" value="Cyt_c-like_dom_sf"/>
</dbReference>
<dbReference type="Pfam" id="PF07635">
    <property type="entry name" value="PSCyt1"/>
    <property type="match status" value="1"/>
</dbReference>
<dbReference type="InterPro" id="IPR016134">
    <property type="entry name" value="Dockerin_dom"/>
</dbReference>
<dbReference type="GO" id="GO:0030246">
    <property type="term" value="F:carbohydrate binding"/>
    <property type="evidence" value="ECO:0007669"/>
    <property type="project" value="InterPro"/>
</dbReference>
<dbReference type="InterPro" id="IPR011429">
    <property type="entry name" value="Cyt_c_Planctomycete-type"/>
</dbReference>